<comment type="cofactor">
    <cofactor evidence="5">
        <name>[4Fe-4S] cluster</name>
        <dbReference type="ChEBI" id="CHEBI:49883"/>
    </cofactor>
    <text evidence="5">Binds 1 [4Fe-4S] cluster. The cluster is coordinated with 3 cysteines and an exchangeable S-adenosyl-L-methionine.</text>
</comment>
<feature type="binding site" evidence="6">
    <location>
        <position position="73"/>
    </location>
    <ligand>
        <name>S-adenosyl-L-methionine</name>
        <dbReference type="ChEBI" id="CHEBI:59789"/>
    </ligand>
</feature>
<feature type="domain" description="Radical SAM core" evidence="7">
    <location>
        <begin position="53"/>
        <end position="275"/>
    </location>
</feature>
<dbReference type="SFLD" id="SFLDG01060">
    <property type="entry name" value="BATS_domain_containing"/>
    <property type="match status" value="1"/>
</dbReference>
<feature type="binding site" evidence="5">
    <location>
        <position position="67"/>
    </location>
    <ligand>
        <name>[4Fe-4S] cluster</name>
        <dbReference type="ChEBI" id="CHEBI:49883"/>
        <note>4Fe-4S-S-AdoMet</note>
    </ligand>
</feature>
<dbReference type="GO" id="GO:0051539">
    <property type="term" value="F:4 iron, 4 sulfur cluster binding"/>
    <property type="evidence" value="ECO:0007669"/>
    <property type="project" value="UniProtKB-KW"/>
</dbReference>
<feature type="binding site" evidence="6">
    <location>
        <position position="236"/>
    </location>
    <ligand>
        <name>S-adenosyl-L-methionine</name>
        <dbReference type="ChEBI" id="CHEBI:59789"/>
    </ligand>
</feature>
<feature type="binding site" evidence="6">
    <location>
        <position position="231"/>
    </location>
    <ligand>
        <name>(3R)-3-methyl-D-ornithine</name>
        <dbReference type="ChEBI" id="CHEBI:64642"/>
    </ligand>
</feature>
<dbReference type="SUPFAM" id="SSF102114">
    <property type="entry name" value="Radical SAM enzymes"/>
    <property type="match status" value="1"/>
</dbReference>
<dbReference type="PANTHER" id="PTHR43726:SF1">
    <property type="entry name" value="BIOTIN SYNTHASE"/>
    <property type="match status" value="1"/>
</dbReference>
<evidence type="ECO:0000313" key="8">
    <source>
        <dbReference type="EMBL" id="KGK99195.1"/>
    </source>
</evidence>
<feature type="binding site" evidence="6">
    <location>
        <position position="165"/>
    </location>
    <ligand>
        <name>(3R)-3-methyl-D-ornithine</name>
        <dbReference type="ChEBI" id="CHEBI:64642"/>
    </ligand>
</feature>
<dbReference type="InterPro" id="IPR034422">
    <property type="entry name" value="HydE/PylB-like"/>
</dbReference>
<evidence type="ECO:0000256" key="5">
    <source>
        <dbReference type="PIRSR" id="PIRSR004762-1"/>
    </source>
</evidence>
<dbReference type="CDD" id="cd01335">
    <property type="entry name" value="Radical_SAM"/>
    <property type="match status" value="1"/>
</dbReference>
<feature type="binding site" evidence="6">
    <location>
        <position position="294"/>
    </location>
    <ligand>
        <name>(3R)-3-methyl-D-ornithine</name>
        <dbReference type="ChEBI" id="CHEBI:64642"/>
    </ligand>
</feature>
<dbReference type="InterPro" id="IPR058240">
    <property type="entry name" value="rSAM_sf"/>
</dbReference>
<proteinExistence type="predicted"/>
<dbReference type="EMBL" id="JRHO01000009">
    <property type="protein sequence ID" value="KGK99195.1"/>
    <property type="molecule type" value="Genomic_DNA"/>
</dbReference>
<feature type="binding site" evidence="6">
    <location>
        <position position="295"/>
    </location>
    <ligand>
        <name>(3R)-3-methyl-D-ornithine</name>
        <dbReference type="ChEBI" id="CHEBI:64642"/>
    </ligand>
</feature>
<dbReference type="InterPro" id="IPR013785">
    <property type="entry name" value="Aldolase_TIM"/>
</dbReference>
<dbReference type="SFLD" id="SFLDS00029">
    <property type="entry name" value="Radical_SAM"/>
    <property type="match status" value="1"/>
</dbReference>
<dbReference type="Gene3D" id="3.20.20.70">
    <property type="entry name" value="Aldolase class I"/>
    <property type="match status" value="1"/>
</dbReference>
<keyword evidence="2" id="KW-0479">Metal-binding</keyword>
<gene>
    <name evidence="8" type="ORF">LI82_03980</name>
</gene>
<feature type="binding site" evidence="6">
    <location>
        <position position="178"/>
    </location>
    <ligand>
        <name>S-adenosyl-L-methionine</name>
        <dbReference type="ChEBI" id="CHEBI:59789"/>
    </ligand>
</feature>
<feature type="binding site" evidence="6">
    <location>
        <position position="142"/>
    </location>
    <ligand>
        <name>(3R)-3-methyl-D-ornithine</name>
        <dbReference type="ChEBI" id="CHEBI:64642"/>
    </ligand>
</feature>
<dbReference type="SMART" id="SM00729">
    <property type="entry name" value="Elp3"/>
    <property type="match status" value="1"/>
</dbReference>
<feature type="binding site" evidence="6">
    <location>
        <position position="273"/>
    </location>
    <ligand>
        <name>(3R)-3-methyl-D-ornithine</name>
        <dbReference type="ChEBI" id="CHEBI:64642"/>
    </ligand>
</feature>
<dbReference type="NCBIfam" id="TIGR03910">
    <property type="entry name" value="pyrrolys_PylB"/>
    <property type="match status" value="1"/>
</dbReference>
<dbReference type="InterPro" id="IPR007197">
    <property type="entry name" value="rSAM"/>
</dbReference>
<evidence type="ECO:0000313" key="9">
    <source>
        <dbReference type="Proteomes" id="UP000029859"/>
    </source>
</evidence>
<dbReference type="InterPro" id="IPR006638">
    <property type="entry name" value="Elp3/MiaA/NifB-like_rSAM"/>
</dbReference>
<keyword evidence="5" id="KW-0004">4Fe-4S</keyword>
<evidence type="ECO:0000256" key="6">
    <source>
        <dbReference type="PIRSR" id="PIRSR004762-2"/>
    </source>
</evidence>
<keyword evidence="9" id="KW-1185">Reference proteome</keyword>
<feature type="binding site" evidence="6">
    <location>
        <position position="186"/>
    </location>
    <ligand>
        <name>S-adenosyl-L-methionine</name>
        <dbReference type="ChEBI" id="CHEBI:59789"/>
    </ligand>
</feature>
<evidence type="ECO:0000259" key="7">
    <source>
        <dbReference type="PROSITE" id="PS51918"/>
    </source>
</evidence>
<comment type="caution">
    <text evidence="8">The sequence shown here is derived from an EMBL/GenBank/DDBJ whole genome shotgun (WGS) entry which is preliminary data.</text>
</comment>
<organism evidence="8 9">
    <name type="scientific">Methanococcoides methylutens</name>
    <dbReference type="NCBI Taxonomy" id="2226"/>
    <lineage>
        <taxon>Archaea</taxon>
        <taxon>Methanobacteriati</taxon>
        <taxon>Methanobacteriota</taxon>
        <taxon>Stenosarchaea group</taxon>
        <taxon>Methanomicrobia</taxon>
        <taxon>Methanosarcinales</taxon>
        <taxon>Methanosarcinaceae</taxon>
        <taxon>Methanococcoides</taxon>
    </lineage>
</organism>
<dbReference type="AlphaFoldDB" id="A0A099T205"/>
<dbReference type="GO" id="GO:0046872">
    <property type="term" value="F:metal ion binding"/>
    <property type="evidence" value="ECO:0007669"/>
    <property type="project" value="UniProtKB-KW"/>
</dbReference>
<dbReference type="Proteomes" id="UP000029859">
    <property type="component" value="Unassembled WGS sequence"/>
</dbReference>
<dbReference type="InterPro" id="IPR023891">
    <property type="entry name" value="Pyrrolys_PylB"/>
</dbReference>
<sequence>MDNEDLDNYAEQIIDGSELSDDDIRRLLETQSPDEIEKLHYVARRIRDHFFGNKVFMYSFVYFSTYCKNKCTFCYYRNANEIDRYRLSVEDIRKICQVIKTEDVHMVDLTMGEDPYFHNKPERLAEFVRTVREEVGKPIMISPGVVDNDTLEMLRDNGANFLALYQETYDMELYKQLRVEQSFEGRINSRNHAKRIGYCVEDGILTEVEPDIESTIISLRGLATSNPDMVRVMTFLPQQGTPLEGKEIRDSSSELKIISILRLLYPDKLIPASLDLEGIDGMVHRLNAGANVVTSIISSNSSLEGVVNYDREHAERDRDVKSVIARLKTMGMEPAEQSEFEKLLGR</sequence>
<dbReference type="OrthoDB" id="61910at2157"/>
<feature type="binding site" evidence="6">
    <location>
        <position position="108"/>
    </location>
    <ligand>
        <name>(3R)-3-methyl-D-ornithine</name>
        <dbReference type="ChEBI" id="CHEBI:64642"/>
    </ligand>
</feature>
<keyword evidence="4 5" id="KW-0411">Iron-sulfur</keyword>
<dbReference type="SFLD" id="SFLDG01280">
    <property type="entry name" value="HydE/PylB-like"/>
    <property type="match status" value="1"/>
</dbReference>
<keyword evidence="3 5" id="KW-0408">Iron</keyword>
<evidence type="ECO:0000256" key="2">
    <source>
        <dbReference type="ARBA" id="ARBA00022723"/>
    </source>
</evidence>
<dbReference type="PIRSF" id="PIRSF004762">
    <property type="entry name" value="CHP00423"/>
    <property type="match status" value="1"/>
</dbReference>
<dbReference type="GO" id="GO:0016740">
    <property type="term" value="F:transferase activity"/>
    <property type="evidence" value="ECO:0007669"/>
    <property type="project" value="TreeGrafter"/>
</dbReference>
<name>A0A099T205_METMT</name>
<dbReference type="PANTHER" id="PTHR43726">
    <property type="entry name" value="3-METHYLORNITHINE SYNTHASE"/>
    <property type="match status" value="1"/>
</dbReference>
<reference evidence="8 9" key="1">
    <citation type="submission" date="2014-09" db="EMBL/GenBank/DDBJ databases">
        <title>Draft genome sequence of an obligately methylotrophic methanogen, Methanococcoides methylutens, isolated from marine sediment.</title>
        <authorList>
            <person name="Guan Y."/>
            <person name="Ngugi D.K."/>
            <person name="Blom J."/>
            <person name="Ali S."/>
            <person name="Ferry J.G."/>
            <person name="Stingl U."/>
        </authorList>
    </citation>
    <scope>NUCLEOTIDE SEQUENCE [LARGE SCALE GENOMIC DNA]</scope>
    <source>
        <strain evidence="8 9">DSM 2657</strain>
    </source>
</reference>
<feature type="binding site" evidence="5">
    <location>
        <position position="74"/>
    </location>
    <ligand>
        <name>[4Fe-4S] cluster</name>
        <dbReference type="ChEBI" id="CHEBI:49883"/>
        <note>4Fe-4S-S-AdoMet</note>
    </ligand>
</feature>
<feature type="binding site" evidence="6">
    <location>
        <position position="167"/>
    </location>
    <ligand>
        <name>S-adenosyl-L-methionine</name>
        <dbReference type="ChEBI" id="CHEBI:59789"/>
    </ligand>
</feature>
<dbReference type="GO" id="GO:0071524">
    <property type="term" value="P:pyrrolysine biosynthetic process"/>
    <property type="evidence" value="ECO:0007669"/>
    <property type="project" value="InterPro"/>
</dbReference>
<accession>A0A099T205</accession>
<evidence type="ECO:0000256" key="4">
    <source>
        <dbReference type="ARBA" id="ARBA00023014"/>
    </source>
</evidence>
<dbReference type="PROSITE" id="PS51918">
    <property type="entry name" value="RADICAL_SAM"/>
    <property type="match status" value="1"/>
</dbReference>
<evidence type="ECO:0000256" key="1">
    <source>
        <dbReference type="ARBA" id="ARBA00022691"/>
    </source>
</evidence>
<keyword evidence="1 5" id="KW-0949">S-adenosyl-L-methionine</keyword>
<protein>
    <submittedName>
        <fullName evidence="8">Biotin synthase</fullName>
    </submittedName>
</protein>
<evidence type="ECO:0000256" key="3">
    <source>
        <dbReference type="ARBA" id="ARBA00023004"/>
    </source>
</evidence>
<dbReference type="RefSeq" id="WP_048193607.1">
    <property type="nucleotide sequence ID" value="NZ_JRHO01000009.1"/>
</dbReference>
<feature type="binding site" evidence="5">
    <location>
        <position position="71"/>
    </location>
    <ligand>
        <name>[4Fe-4S] cluster</name>
        <dbReference type="ChEBI" id="CHEBI:49883"/>
        <note>4Fe-4S-S-AdoMet</note>
    </ligand>
</feature>
<dbReference type="Pfam" id="PF04055">
    <property type="entry name" value="Radical_SAM"/>
    <property type="match status" value="1"/>
</dbReference>
<dbReference type="SFLD" id="SFLDF00349">
    <property type="entry name" value="3-methylornithine_synthase_(Py"/>
    <property type="match status" value="1"/>
</dbReference>